<dbReference type="PANTHER" id="PTHR39084">
    <property type="entry name" value="MEMBRANE PROTEIN-RELATED"/>
    <property type="match status" value="1"/>
</dbReference>
<keyword evidence="2" id="KW-0812">Transmembrane</keyword>
<feature type="transmembrane region" description="Helical" evidence="2">
    <location>
        <begin position="145"/>
        <end position="176"/>
    </location>
</feature>
<protein>
    <submittedName>
        <fullName evidence="5">DUF4010 domain-containing protein</fullName>
    </submittedName>
</protein>
<feature type="transmembrane region" description="Helical" evidence="2">
    <location>
        <begin position="113"/>
        <end position="133"/>
    </location>
</feature>
<reference evidence="5 6" key="1">
    <citation type="journal article" date="2019" name="Nat. Microbiol.">
        <title>Mediterranean grassland soil C-N compound turnover is dependent on rainfall and depth, and is mediated by genomically divergent microorganisms.</title>
        <authorList>
            <person name="Diamond S."/>
            <person name="Andeer P.F."/>
            <person name="Li Z."/>
            <person name="Crits-Christoph A."/>
            <person name="Burstein D."/>
            <person name="Anantharaman K."/>
            <person name="Lane K.R."/>
            <person name="Thomas B.C."/>
            <person name="Pan C."/>
            <person name="Northen T.R."/>
            <person name="Banfield J.F."/>
        </authorList>
    </citation>
    <scope>NUCLEOTIDE SEQUENCE [LARGE SCALE GENOMIC DNA]</scope>
    <source>
        <strain evidence="5">WS_9</strain>
    </source>
</reference>
<gene>
    <name evidence="5" type="ORF">E6K79_09570</name>
</gene>
<feature type="domain" description="DUF4010" evidence="4">
    <location>
        <begin position="234"/>
        <end position="438"/>
    </location>
</feature>
<dbReference type="Pfam" id="PF13194">
    <property type="entry name" value="DUF4010"/>
    <property type="match status" value="1"/>
</dbReference>
<accession>A0A538TJT6</accession>
<feature type="region of interest" description="Disordered" evidence="1">
    <location>
        <begin position="1"/>
        <end position="49"/>
    </location>
</feature>
<feature type="transmembrane region" description="Helical" evidence="2">
    <location>
        <begin position="441"/>
        <end position="464"/>
    </location>
</feature>
<feature type="domain" description="MgtC/SapB/SrpB/YhiD N-terminal" evidence="3">
    <location>
        <begin position="61"/>
        <end position="183"/>
    </location>
</feature>
<keyword evidence="2" id="KW-0472">Membrane</keyword>
<feature type="transmembrane region" description="Helical" evidence="2">
    <location>
        <begin position="56"/>
        <end position="76"/>
    </location>
</feature>
<evidence type="ECO:0000259" key="4">
    <source>
        <dbReference type="Pfam" id="PF13194"/>
    </source>
</evidence>
<evidence type="ECO:0000313" key="5">
    <source>
        <dbReference type="EMBL" id="TMQ63873.1"/>
    </source>
</evidence>
<feature type="transmembrane region" description="Helical" evidence="2">
    <location>
        <begin position="88"/>
        <end position="107"/>
    </location>
</feature>
<dbReference type="Pfam" id="PF02308">
    <property type="entry name" value="MgtC"/>
    <property type="match status" value="1"/>
</dbReference>
<feature type="transmembrane region" description="Helical" evidence="2">
    <location>
        <begin position="226"/>
        <end position="247"/>
    </location>
</feature>
<dbReference type="EMBL" id="VBOZ01000029">
    <property type="protein sequence ID" value="TMQ63873.1"/>
    <property type="molecule type" value="Genomic_DNA"/>
</dbReference>
<evidence type="ECO:0000313" key="6">
    <source>
        <dbReference type="Proteomes" id="UP000317691"/>
    </source>
</evidence>
<feature type="transmembrane region" description="Helical" evidence="2">
    <location>
        <begin position="410"/>
        <end position="429"/>
    </location>
</feature>
<feature type="transmembrane region" description="Helical" evidence="2">
    <location>
        <begin position="285"/>
        <end position="304"/>
    </location>
</feature>
<evidence type="ECO:0000256" key="2">
    <source>
        <dbReference type="SAM" id="Phobius"/>
    </source>
</evidence>
<feature type="compositionally biased region" description="Polar residues" evidence="1">
    <location>
        <begin position="26"/>
        <end position="44"/>
    </location>
</feature>
<keyword evidence="2" id="KW-1133">Transmembrane helix</keyword>
<dbReference type="Proteomes" id="UP000317691">
    <property type="component" value="Unassembled WGS sequence"/>
</dbReference>
<organism evidence="5 6">
    <name type="scientific">Eiseniibacteriota bacterium</name>
    <dbReference type="NCBI Taxonomy" id="2212470"/>
    <lineage>
        <taxon>Bacteria</taxon>
        <taxon>Candidatus Eiseniibacteriota</taxon>
    </lineage>
</organism>
<feature type="compositionally biased region" description="Basic and acidic residues" evidence="1">
    <location>
        <begin position="1"/>
        <end position="11"/>
    </location>
</feature>
<proteinExistence type="predicted"/>
<evidence type="ECO:0000259" key="3">
    <source>
        <dbReference type="Pfam" id="PF02308"/>
    </source>
</evidence>
<dbReference type="InterPro" id="IPR025105">
    <property type="entry name" value="DUF4010"/>
</dbReference>
<name>A0A538TJT6_UNCEI</name>
<dbReference type="InterPro" id="IPR049177">
    <property type="entry name" value="MgtC_SapB_SrpB_YhiD_N"/>
</dbReference>
<feature type="transmembrane region" description="Helical" evidence="2">
    <location>
        <begin position="356"/>
        <end position="374"/>
    </location>
</feature>
<sequence length="465" mass="47809">MSGTEPARRESSAPWSGSIRPRKPDTTSTAESFPTCSASSSAPPNTEHPVNFDSTGVLRIAVAAVCGAAVGVERQWSGHASGPTGRIGGVRTFTLLGGLAGLAGWLWTIGLPAVATVLLAGAVGLVLAGYVAVSRRDVEGTTEVAALVTLAAGVLAGLGYLAIASGIIAVTCLLLVEKSRLHSSIARLDDAEIRAAIRFAVMAVVVLPLLPEGPYGPWGGIRPRELWLLVLFFSGISFAGFIARRAVGVTHGYPLAGLLGGIVSSTSVTFTFARESAEHPALGKPLAFGIIAACTVMFLRILVATAVLNPDLMTALLPYIAVPFVLGIVITVLGWRRLDGGGDHVEAPSNPLELRAALQMALMFQVVLLAVHAAREQWGDTGLVVSGAIVGLTDMDALTISMAKSASEPAMVAAASQAIAVGILSNTLFKSAAAIVLGRGAVRVLVPACLAVMAVALGAALYFLR</sequence>
<comment type="caution">
    <text evidence="5">The sequence shown here is derived from an EMBL/GenBank/DDBJ whole genome shotgun (WGS) entry which is preliminary data.</text>
</comment>
<dbReference type="AlphaFoldDB" id="A0A538TJT6"/>
<feature type="transmembrane region" description="Helical" evidence="2">
    <location>
        <begin position="253"/>
        <end position="273"/>
    </location>
</feature>
<evidence type="ECO:0000256" key="1">
    <source>
        <dbReference type="SAM" id="MobiDB-lite"/>
    </source>
</evidence>
<feature type="transmembrane region" description="Helical" evidence="2">
    <location>
        <begin position="316"/>
        <end position="335"/>
    </location>
</feature>
<feature type="transmembrane region" description="Helical" evidence="2">
    <location>
        <begin position="196"/>
        <end position="214"/>
    </location>
</feature>
<dbReference type="PANTHER" id="PTHR39084:SF1">
    <property type="entry name" value="DUF4010 DOMAIN-CONTAINING PROTEIN"/>
    <property type="match status" value="1"/>
</dbReference>